<dbReference type="EMBL" id="FZNS01000007">
    <property type="protein sequence ID" value="SNR80415.1"/>
    <property type="molecule type" value="Genomic_DNA"/>
</dbReference>
<feature type="transmembrane region" description="Helical" evidence="1">
    <location>
        <begin position="100"/>
        <end position="122"/>
    </location>
</feature>
<sequence length="380" mass="43265">MSVPLLPATTRLTGRQKWRVAFSLTLIYYPILVYLNYAHWGEHWKNLGGAWISLLQVLPSVLSGAIVILLVFWGWVHAVEWIQIRLQRRFGEDFSLDLPWNVQLLTVGICIGLSVGFILLFGTTMHLIDQEFAEHGLIVARSKAGAVELAVWRRSLNGYFLMLMLSVFYLLANTRAQQRVRVIATKTQQLETEKAHVQLAALKSQVNPHFLFNSLSILSSLVHVDADLSEKFIDQLSRAYRYTLEQQDHDLVPLQTELAFIQSYTFLLKIRFDEKFDVQLRVPEAARHAYQIAPLTLQLLVENAVKHNTMSQQKPLLVHIELDGEDLVVRNTLQRRPATYASTGVGLTNIHNRYHLLTGRPVQITEGGGEFIVRIPLLSA</sequence>
<dbReference type="PANTHER" id="PTHR34220">
    <property type="entry name" value="SENSOR HISTIDINE KINASE YPDA"/>
    <property type="match status" value="1"/>
</dbReference>
<feature type="transmembrane region" description="Helical" evidence="1">
    <location>
        <begin position="20"/>
        <end position="37"/>
    </location>
</feature>
<dbReference type="AlphaFoldDB" id="A0A238ZA52"/>
<keyword evidence="1" id="KW-1133">Transmembrane helix</keyword>
<keyword evidence="1" id="KW-0472">Membrane</keyword>
<dbReference type="GO" id="GO:0016020">
    <property type="term" value="C:membrane"/>
    <property type="evidence" value="ECO:0007669"/>
    <property type="project" value="InterPro"/>
</dbReference>
<evidence type="ECO:0000313" key="4">
    <source>
        <dbReference type="Proteomes" id="UP000198310"/>
    </source>
</evidence>
<name>A0A238ZA52_9BACT</name>
<reference evidence="4" key="1">
    <citation type="submission" date="2017-06" db="EMBL/GenBank/DDBJ databases">
        <authorList>
            <person name="Varghese N."/>
            <person name="Submissions S."/>
        </authorList>
    </citation>
    <scope>NUCLEOTIDE SEQUENCE [LARGE SCALE GENOMIC DNA]</scope>
    <source>
        <strain evidence="4">DSM 28041</strain>
    </source>
</reference>
<feature type="transmembrane region" description="Helical" evidence="1">
    <location>
        <begin position="156"/>
        <end position="172"/>
    </location>
</feature>
<keyword evidence="3" id="KW-0418">Kinase</keyword>
<dbReference type="InterPro" id="IPR036890">
    <property type="entry name" value="HATPase_C_sf"/>
</dbReference>
<organism evidence="3 4">
    <name type="scientific">Hymenobacter mucosus</name>
    <dbReference type="NCBI Taxonomy" id="1411120"/>
    <lineage>
        <taxon>Bacteria</taxon>
        <taxon>Pseudomonadati</taxon>
        <taxon>Bacteroidota</taxon>
        <taxon>Cytophagia</taxon>
        <taxon>Cytophagales</taxon>
        <taxon>Hymenobacteraceae</taxon>
        <taxon>Hymenobacter</taxon>
    </lineage>
</organism>
<dbReference type="Proteomes" id="UP000198310">
    <property type="component" value="Unassembled WGS sequence"/>
</dbReference>
<dbReference type="RefSeq" id="WP_089333439.1">
    <property type="nucleotide sequence ID" value="NZ_FZNS01000007.1"/>
</dbReference>
<evidence type="ECO:0000256" key="1">
    <source>
        <dbReference type="SAM" id="Phobius"/>
    </source>
</evidence>
<proteinExistence type="predicted"/>
<dbReference type="InterPro" id="IPR010559">
    <property type="entry name" value="Sig_transdc_His_kin_internal"/>
</dbReference>
<dbReference type="PANTHER" id="PTHR34220:SF7">
    <property type="entry name" value="SENSOR HISTIDINE KINASE YPDA"/>
    <property type="match status" value="1"/>
</dbReference>
<gene>
    <name evidence="3" type="ORF">SAMN06269173_10770</name>
</gene>
<keyword evidence="4" id="KW-1185">Reference proteome</keyword>
<evidence type="ECO:0000313" key="3">
    <source>
        <dbReference type="EMBL" id="SNR80415.1"/>
    </source>
</evidence>
<feature type="domain" description="Signal transduction histidine kinase internal region" evidence="2">
    <location>
        <begin position="198"/>
        <end position="276"/>
    </location>
</feature>
<evidence type="ECO:0000259" key="2">
    <source>
        <dbReference type="Pfam" id="PF06580"/>
    </source>
</evidence>
<feature type="transmembrane region" description="Helical" evidence="1">
    <location>
        <begin position="57"/>
        <end position="79"/>
    </location>
</feature>
<keyword evidence="1" id="KW-0812">Transmembrane</keyword>
<dbReference type="Pfam" id="PF06580">
    <property type="entry name" value="His_kinase"/>
    <property type="match status" value="1"/>
</dbReference>
<protein>
    <submittedName>
        <fullName evidence="3">Histidine kinase</fullName>
    </submittedName>
</protein>
<accession>A0A238ZA52</accession>
<dbReference type="Gene3D" id="3.30.565.10">
    <property type="entry name" value="Histidine kinase-like ATPase, C-terminal domain"/>
    <property type="match status" value="1"/>
</dbReference>
<dbReference type="GO" id="GO:0000155">
    <property type="term" value="F:phosphorelay sensor kinase activity"/>
    <property type="evidence" value="ECO:0007669"/>
    <property type="project" value="InterPro"/>
</dbReference>
<keyword evidence="3" id="KW-0808">Transferase</keyword>
<dbReference type="InterPro" id="IPR050640">
    <property type="entry name" value="Bact_2-comp_sensor_kinase"/>
</dbReference>